<dbReference type="OrthoDB" id="109811at2759"/>
<comment type="caution">
    <text evidence="1">The sequence shown here is derived from an EMBL/GenBank/DDBJ whole genome shotgun (WGS) entry which is preliminary data.</text>
</comment>
<dbReference type="SUPFAM" id="SSF54001">
    <property type="entry name" value="Cysteine proteinases"/>
    <property type="match status" value="1"/>
</dbReference>
<dbReference type="AlphaFoldDB" id="A0A225WG76"/>
<dbReference type="InterPro" id="IPR038765">
    <property type="entry name" value="Papain-like_cys_pep_sf"/>
</dbReference>
<protein>
    <recommendedName>
        <fullName evidence="3">Ubiquitin-like protease family profile domain-containing protein</fullName>
    </recommendedName>
</protein>
<dbReference type="EMBL" id="NBNE01000882">
    <property type="protein sequence ID" value="OWZ16723.1"/>
    <property type="molecule type" value="Genomic_DNA"/>
</dbReference>
<reference evidence="2" key="1">
    <citation type="submission" date="2017-03" db="EMBL/GenBank/DDBJ databases">
        <title>Phytopthora megakarya and P. palmivora, two closely related causual agents of cacao black pod achieved similar genome size and gene model numbers by different mechanisms.</title>
        <authorList>
            <person name="Ali S."/>
            <person name="Shao J."/>
            <person name="Larry D.J."/>
            <person name="Kronmiller B."/>
            <person name="Shen D."/>
            <person name="Strem M.D."/>
            <person name="Melnick R.L."/>
            <person name="Guiltinan M.J."/>
            <person name="Tyler B.M."/>
            <person name="Meinhardt L.W."/>
            <person name="Bailey B.A."/>
        </authorList>
    </citation>
    <scope>NUCLEOTIDE SEQUENCE [LARGE SCALE GENOMIC DNA]</scope>
    <source>
        <strain evidence="2">zdho120</strain>
    </source>
</reference>
<dbReference type="Proteomes" id="UP000198211">
    <property type="component" value="Unassembled WGS sequence"/>
</dbReference>
<proteinExistence type="predicted"/>
<evidence type="ECO:0008006" key="3">
    <source>
        <dbReference type="Google" id="ProtNLM"/>
    </source>
</evidence>
<dbReference type="Gene3D" id="3.40.395.10">
    <property type="entry name" value="Adenoviral Proteinase, Chain A"/>
    <property type="match status" value="1"/>
</dbReference>
<gene>
    <name evidence="1" type="ORF">PHMEG_0009448</name>
</gene>
<keyword evidence="2" id="KW-1185">Reference proteome</keyword>
<evidence type="ECO:0000313" key="2">
    <source>
        <dbReference type="Proteomes" id="UP000198211"/>
    </source>
</evidence>
<sequence>MANEVISKFATTKFSREFGIPSGKCVVSFDNTVGALCRGWLNYTPVDFCTKLLHGVEGCYVTTNLATAIWLPSTPKIPLSATKFIIHPVNLHRNHWGVIIAWVQYVSSSNKLSIRCYLYEPLIDEGYHADMEKAWGGLYDKKGGVNWCDATDPNVQLQYDPVEWVETPHQPDYARSGVMVVAQAYAFVSGNLQWRFHNVSKDDVKCMRLRMLWIILCKSQPKPISLSTATKTKTTPLQLQEQLN</sequence>
<dbReference type="STRING" id="4795.A0A225WG76"/>
<accession>A0A225WG76</accession>
<name>A0A225WG76_9STRA</name>
<organism evidence="1 2">
    <name type="scientific">Phytophthora megakarya</name>
    <dbReference type="NCBI Taxonomy" id="4795"/>
    <lineage>
        <taxon>Eukaryota</taxon>
        <taxon>Sar</taxon>
        <taxon>Stramenopiles</taxon>
        <taxon>Oomycota</taxon>
        <taxon>Peronosporomycetes</taxon>
        <taxon>Peronosporales</taxon>
        <taxon>Peronosporaceae</taxon>
        <taxon>Phytophthora</taxon>
    </lineage>
</organism>
<evidence type="ECO:0000313" key="1">
    <source>
        <dbReference type="EMBL" id="OWZ16723.1"/>
    </source>
</evidence>